<sequence>MTYSYQNDSPLSVTASIAGILTFVVAILAAAYVRITYLRNADSEYFQVKASLSWYKTESTWMQDLVSSSPSLASENESRDRTGGMEHEMYTFVMDQLGKLEERLLELLTEAEIAASKQSDEDGRGGVWAFVPSRFRGRTDIAMSWLPVRAKAMELVRQRDALGSRVLFAQMSIISSRVRDQESRARKREESELERMESLETTVHAQNEKLDKLEDLIYRTMHRSRVDEDAQNPKHGNYQSPTRQRSTISELENLDPT</sequence>
<feature type="compositionally biased region" description="Basic and acidic residues" evidence="1">
    <location>
        <begin position="179"/>
        <end position="198"/>
    </location>
</feature>
<accession>A0A8H8RNQ8</accession>
<keyword evidence="2" id="KW-0812">Transmembrane</keyword>
<evidence type="ECO:0000313" key="4">
    <source>
        <dbReference type="Proteomes" id="UP000462212"/>
    </source>
</evidence>
<evidence type="ECO:0000256" key="1">
    <source>
        <dbReference type="SAM" id="MobiDB-lite"/>
    </source>
</evidence>
<dbReference type="EMBL" id="QGMJ01000303">
    <property type="protein sequence ID" value="TVY38142.1"/>
    <property type="molecule type" value="Genomic_DNA"/>
</dbReference>
<dbReference type="Proteomes" id="UP000462212">
    <property type="component" value="Unassembled WGS sequence"/>
</dbReference>
<gene>
    <name evidence="3" type="ORF">LSUB1_G002850</name>
</gene>
<feature type="compositionally biased region" description="Polar residues" evidence="1">
    <location>
        <begin position="237"/>
        <end position="257"/>
    </location>
</feature>
<evidence type="ECO:0000313" key="3">
    <source>
        <dbReference type="EMBL" id="TVY38142.1"/>
    </source>
</evidence>
<organism evidence="3 4">
    <name type="scientific">Lachnellula subtilissima</name>
    <dbReference type="NCBI Taxonomy" id="602034"/>
    <lineage>
        <taxon>Eukaryota</taxon>
        <taxon>Fungi</taxon>
        <taxon>Dikarya</taxon>
        <taxon>Ascomycota</taxon>
        <taxon>Pezizomycotina</taxon>
        <taxon>Leotiomycetes</taxon>
        <taxon>Helotiales</taxon>
        <taxon>Lachnaceae</taxon>
        <taxon>Lachnellula</taxon>
    </lineage>
</organism>
<feature type="transmembrane region" description="Helical" evidence="2">
    <location>
        <begin position="12"/>
        <end position="33"/>
    </location>
</feature>
<reference evidence="3 4" key="1">
    <citation type="submission" date="2018-05" db="EMBL/GenBank/DDBJ databases">
        <title>Genome sequencing and assembly of the regulated plant pathogen Lachnellula willkommii and related sister species for the development of diagnostic species identification markers.</title>
        <authorList>
            <person name="Giroux E."/>
            <person name="Bilodeau G."/>
        </authorList>
    </citation>
    <scope>NUCLEOTIDE SEQUENCE [LARGE SCALE GENOMIC DNA]</scope>
    <source>
        <strain evidence="3 4">CBS 197.66</strain>
    </source>
</reference>
<keyword evidence="2" id="KW-1133">Transmembrane helix</keyword>
<keyword evidence="4" id="KW-1185">Reference proteome</keyword>
<feature type="region of interest" description="Disordered" evidence="1">
    <location>
        <begin position="179"/>
        <end position="205"/>
    </location>
</feature>
<keyword evidence="2" id="KW-0472">Membrane</keyword>
<dbReference type="AlphaFoldDB" id="A0A8H8RNQ8"/>
<proteinExistence type="predicted"/>
<dbReference type="OrthoDB" id="5329749at2759"/>
<evidence type="ECO:0000256" key="2">
    <source>
        <dbReference type="SAM" id="Phobius"/>
    </source>
</evidence>
<name>A0A8H8RNQ8_9HELO</name>
<protein>
    <submittedName>
        <fullName evidence="3">Uncharacterized protein</fullName>
    </submittedName>
</protein>
<comment type="caution">
    <text evidence="3">The sequence shown here is derived from an EMBL/GenBank/DDBJ whole genome shotgun (WGS) entry which is preliminary data.</text>
</comment>
<feature type="region of interest" description="Disordered" evidence="1">
    <location>
        <begin position="223"/>
        <end position="257"/>
    </location>
</feature>